<dbReference type="Pfam" id="PF21982">
    <property type="entry name" value="RecX_HTH1"/>
    <property type="match status" value="1"/>
</dbReference>
<dbReference type="InterPro" id="IPR003783">
    <property type="entry name" value="Regulatory_RecX"/>
</dbReference>
<evidence type="ECO:0000256" key="1">
    <source>
        <dbReference type="ARBA" id="ARBA00004496"/>
    </source>
</evidence>
<comment type="similarity">
    <text evidence="2">Belongs to the RecX family.</text>
</comment>
<dbReference type="PANTHER" id="PTHR33602:SF1">
    <property type="entry name" value="REGULATORY PROTEIN RECX FAMILY PROTEIN"/>
    <property type="match status" value="1"/>
</dbReference>
<dbReference type="Gene3D" id="1.10.10.10">
    <property type="entry name" value="Winged helix-like DNA-binding domain superfamily/Winged helix DNA-binding domain"/>
    <property type="match status" value="2"/>
</dbReference>
<dbReference type="RefSeq" id="WP_107043545.1">
    <property type="nucleotide sequence ID" value="NZ_NWTX01000002.1"/>
</dbReference>
<evidence type="ECO:0000259" key="6">
    <source>
        <dbReference type="Pfam" id="PF02631"/>
    </source>
</evidence>
<sequence length="237" mass="26047">MISAEEFLRRHPVAPEGSAGHPVRSAREDGIRVDDSLTGGAHGPSFCADTENAIDENAPDNDGDARAARLSRFSRWGRSNGEVEDPSDVDACREAALRLLDAAARSSGMLRGRLLDKGYAAGVVDEVIGRLTELHLLDDRDYAESVVRYCAGRMMGRRGTVMELTRKGVDRALATSVADEAESEGVFEEAAWELGRQVARRTRGLERQVRQRRLWSAGGRKGHDPETLRRVAHELLD</sequence>
<evidence type="ECO:0000256" key="5">
    <source>
        <dbReference type="SAM" id="MobiDB-lite"/>
    </source>
</evidence>
<comment type="caution">
    <text evidence="8">The sequence shown here is derived from an EMBL/GenBank/DDBJ whole genome shotgun (WGS) entry which is preliminary data.</text>
</comment>
<feature type="region of interest" description="Disordered" evidence="5">
    <location>
        <begin position="1"/>
        <end position="27"/>
    </location>
</feature>
<evidence type="ECO:0000256" key="3">
    <source>
        <dbReference type="ARBA" id="ARBA00018111"/>
    </source>
</evidence>
<dbReference type="PANTHER" id="PTHR33602">
    <property type="entry name" value="REGULATORY PROTEIN RECX FAMILY PROTEIN"/>
    <property type="match status" value="1"/>
</dbReference>
<dbReference type="EMBL" id="NWTX01000002">
    <property type="protein sequence ID" value="PST47153.1"/>
    <property type="molecule type" value="Genomic_DNA"/>
</dbReference>
<evidence type="ECO:0000256" key="4">
    <source>
        <dbReference type="ARBA" id="ARBA00022490"/>
    </source>
</evidence>
<comment type="subcellular location">
    <subcellularLocation>
        <location evidence="1">Cytoplasm</location>
    </subcellularLocation>
</comment>
<proteinExistence type="inferred from homology"/>
<feature type="domain" description="RecX first three-helical" evidence="7">
    <location>
        <begin position="92"/>
        <end position="131"/>
    </location>
</feature>
<dbReference type="InterPro" id="IPR053924">
    <property type="entry name" value="RecX_HTH_2nd"/>
</dbReference>
<evidence type="ECO:0000256" key="2">
    <source>
        <dbReference type="ARBA" id="ARBA00009695"/>
    </source>
</evidence>
<reference evidence="9" key="1">
    <citation type="submission" date="2017-09" db="EMBL/GenBank/DDBJ databases">
        <authorList>
            <person name="Sela D.A."/>
            <person name="Albert K."/>
        </authorList>
    </citation>
    <scope>NUCLEOTIDE SEQUENCE [LARGE SCALE GENOMIC DNA]</scope>
    <source>
        <strain evidence="9">UMA51805</strain>
    </source>
</reference>
<evidence type="ECO:0000313" key="8">
    <source>
        <dbReference type="EMBL" id="PST47153.1"/>
    </source>
</evidence>
<dbReference type="GO" id="GO:0005737">
    <property type="term" value="C:cytoplasm"/>
    <property type="evidence" value="ECO:0007669"/>
    <property type="project" value="UniProtKB-SubCell"/>
</dbReference>
<evidence type="ECO:0000313" key="9">
    <source>
        <dbReference type="Proteomes" id="UP000240228"/>
    </source>
</evidence>
<dbReference type="AlphaFoldDB" id="A0A2T3GCF8"/>
<dbReference type="Pfam" id="PF02631">
    <property type="entry name" value="RecX_HTH2"/>
    <property type="match status" value="1"/>
</dbReference>
<evidence type="ECO:0000259" key="7">
    <source>
        <dbReference type="Pfam" id="PF21982"/>
    </source>
</evidence>
<feature type="domain" description="RecX second three-helical" evidence="6">
    <location>
        <begin position="138"/>
        <end position="175"/>
    </location>
</feature>
<gene>
    <name evidence="8" type="ORF">CPA40_02220</name>
</gene>
<keyword evidence="9" id="KW-1185">Reference proteome</keyword>
<accession>A0A2T3GCF8</accession>
<dbReference type="InterPro" id="IPR053926">
    <property type="entry name" value="RecX_HTH_1st"/>
</dbReference>
<name>A0A2T3GCF8_9BIFI</name>
<dbReference type="InterPro" id="IPR036388">
    <property type="entry name" value="WH-like_DNA-bd_sf"/>
</dbReference>
<dbReference type="Proteomes" id="UP000240228">
    <property type="component" value="Unassembled WGS sequence"/>
</dbReference>
<protein>
    <recommendedName>
        <fullName evidence="3">Regulatory protein RecX</fullName>
    </recommendedName>
</protein>
<dbReference type="GO" id="GO:0006282">
    <property type="term" value="P:regulation of DNA repair"/>
    <property type="evidence" value="ECO:0007669"/>
    <property type="project" value="InterPro"/>
</dbReference>
<reference evidence="8 9" key="2">
    <citation type="submission" date="2018-03" db="EMBL/GenBank/DDBJ databases">
        <title>The comparative genomics of Bifidobacterium callitrichos reflects dietary carbohydrate utilization within the common marmoset gut.</title>
        <authorList>
            <person name="Rani A."/>
        </authorList>
    </citation>
    <scope>NUCLEOTIDE SEQUENCE [LARGE SCALE GENOMIC DNA]</scope>
    <source>
        <strain evidence="8 9">UMA51805</strain>
    </source>
</reference>
<keyword evidence="4" id="KW-0963">Cytoplasm</keyword>
<organism evidence="8 9">
    <name type="scientific">Bifidobacterium callitrichos</name>
    <dbReference type="NCBI Taxonomy" id="762209"/>
    <lineage>
        <taxon>Bacteria</taxon>
        <taxon>Bacillati</taxon>
        <taxon>Actinomycetota</taxon>
        <taxon>Actinomycetes</taxon>
        <taxon>Bifidobacteriales</taxon>
        <taxon>Bifidobacteriaceae</taxon>
        <taxon>Bifidobacterium</taxon>
    </lineage>
</organism>